<gene>
    <name evidence="2" type="ORF">CLV47_106131</name>
</gene>
<comment type="caution">
    <text evidence="2">The sequence shown here is derived from an EMBL/GenBank/DDBJ whole genome shotgun (WGS) entry which is preliminary data.</text>
</comment>
<evidence type="ECO:0000313" key="2">
    <source>
        <dbReference type="EMBL" id="PRZ42260.1"/>
    </source>
</evidence>
<sequence length="38" mass="3926">MADKVGSGRKSEYTVPGLKVAEGHKGGQDPSNAPTRAE</sequence>
<feature type="compositionally biased region" description="Polar residues" evidence="1">
    <location>
        <begin position="29"/>
        <end position="38"/>
    </location>
</feature>
<proteinExistence type="predicted"/>
<name>A0A2T1A0X5_9ACTN</name>
<evidence type="ECO:0000256" key="1">
    <source>
        <dbReference type="SAM" id="MobiDB-lite"/>
    </source>
</evidence>
<accession>A0A2T1A0X5</accession>
<evidence type="ECO:0000313" key="3">
    <source>
        <dbReference type="Proteomes" id="UP000237752"/>
    </source>
</evidence>
<dbReference type="Proteomes" id="UP000237752">
    <property type="component" value="Unassembled WGS sequence"/>
</dbReference>
<organism evidence="2 3">
    <name type="scientific">Antricoccus suffuscus</name>
    <dbReference type="NCBI Taxonomy" id="1629062"/>
    <lineage>
        <taxon>Bacteria</taxon>
        <taxon>Bacillati</taxon>
        <taxon>Actinomycetota</taxon>
        <taxon>Actinomycetes</taxon>
        <taxon>Geodermatophilales</taxon>
        <taxon>Antricoccaceae</taxon>
        <taxon>Antricoccus</taxon>
    </lineage>
</organism>
<dbReference type="EMBL" id="PVUE01000006">
    <property type="protein sequence ID" value="PRZ42260.1"/>
    <property type="molecule type" value="Genomic_DNA"/>
</dbReference>
<feature type="region of interest" description="Disordered" evidence="1">
    <location>
        <begin position="1"/>
        <end position="38"/>
    </location>
</feature>
<protein>
    <submittedName>
        <fullName evidence="2">Uncharacterized protein</fullName>
    </submittedName>
</protein>
<reference evidence="2 3" key="1">
    <citation type="submission" date="2018-03" db="EMBL/GenBank/DDBJ databases">
        <title>Genomic Encyclopedia of Archaeal and Bacterial Type Strains, Phase II (KMG-II): from individual species to whole genera.</title>
        <authorList>
            <person name="Goeker M."/>
        </authorList>
    </citation>
    <scope>NUCLEOTIDE SEQUENCE [LARGE SCALE GENOMIC DNA]</scope>
    <source>
        <strain evidence="2 3">DSM 100065</strain>
    </source>
</reference>
<dbReference type="AlphaFoldDB" id="A0A2T1A0X5"/>
<keyword evidence="3" id="KW-1185">Reference proteome</keyword>